<keyword evidence="1" id="KW-0812">Transmembrane</keyword>
<reference evidence="3" key="1">
    <citation type="journal article" date="2015" name="Nature">
        <title>Complex archaea that bridge the gap between prokaryotes and eukaryotes.</title>
        <authorList>
            <person name="Spang A."/>
            <person name="Saw J.H."/>
            <person name="Jorgensen S.L."/>
            <person name="Zaremba-Niedzwiedzka K."/>
            <person name="Martijn J."/>
            <person name="Lind A.E."/>
            <person name="van Eijk R."/>
            <person name="Schleper C."/>
            <person name="Guy L."/>
            <person name="Ettema T.J."/>
        </authorList>
    </citation>
    <scope>NUCLEOTIDE SEQUENCE</scope>
</reference>
<evidence type="ECO:0000256" key="1">
    <source>
        <dbReference type="SAM" id="Phobius"/>
    </source>
</evidence>
<feature type="transmembrane region" description="Helical" evidence="1">
    <location>
        <begin position="104"/>
        <end position="123"/>
    </location>
</feature>
<proteinExistence type="predicted"/>
<feature type="transmembrane region" description="Helical" evidence="1">
    <location>
        <begin position="129"/>
        <end position="147"/>
    </location>
</feature>
<feature type="transmembrane region" description="Helical" evidence="1">
    <location>
        <begin position="65"/>
        <end position="84"/>
    </location>
</feature>
<keyword evidence="1" id="KW-0472">Membrane</keyword>
<feature type="domain" description="DUF1468" evidence="2">
    <location>
        <begin position="37"/>
        <end position="181"/>
    </location>
</feature>
<organism evidence="3">
    <name type="scientific">marine sediment metagenome</name>
    <dbReference type="NCBI Taxonomy" id="412755"/>
    <lineage>
        <taxon>unclassified sequences</taxon>
        <taxon>metagenomes</taxon>
        <taxon>ecological metagenomes</taxon>
    </lineage>
</organism>
<dbReference type="InterPro" id="IPR009936">
    <property type="entry name" value="DUF1468"/>
</dbReference>
<feature type="transmembrane region" description="Helical" evidence="1">
    <location>
        <begin position="154"/>
        <end position="173"/>
    </location>
</feature>
<dbReference type="AlphaFoldDB" id="A0A0F9VBT3"/>
<gene>
    <name evidence="3" type="ORF">LCGC14_0425280</name>
</gene>
<name>A0A0F9VBT3_9ZZZZ</name>
<evidence type="ECO:0000313" key="3">
    <source>
        <dbReference type="EMBL" id="KKN71011.1"/>
    </source>
</evidence>
<feature type="transmembrane region" description="Helical" evidence="1">
    <location>
        <begin position="33"/>
        <end position="53"/>
    </location>
</feature>
<keyword evidence="1" id="KW-1133">Transmembrane helix</keyword>
<protein>
    <recommendedName>
        <fullName evidence="2">DUF1468 domain-containing protein</fullName>
    </recommendedName>
</protein>
<comment type="caution">
    <text evidence="3">The sequence shown here is derived from an EMBL/GenBank/DDBJ whole genome shotgun (WGS) entry which is preliminary data.</text>
</comment>
<dbReference type="Pfam" id="PF07331">
    <property type="entry name" value="TctB"/>
    <property type="match status" value="1"/>
</dbReference>
<evidence type="ECO:0000259" key="2">
    <source>
        <dbReference type="Pfam" id="PF07331"/>
    </source>
</evidence>
<accession>A0A0F9VBT3</accession>
<dbReference type="EMBL" id="LAZR01000392">
    <property type="protein sequence ID" value="KKN71011.1"/>
    <property type="molecule type" value="Genomic_DNA"/>
</dbReference>
<sequence length="186" mass="19886">MIAPDKKISDGGAMLAASPQVSDEEVAGEVAKLVSYVVFLIVATGLYVAAIGLPVSRWEPLGAGAFPKLVMGLLAALCLVAIVLSARRLSRWGVPKGWAVRIRAFAFAHRLVILVFLAFGLYLAGLRTLGFSIATFLFLLVAQLIAAPRDRRTIVTALLVAVVFSFGLNWLFAEGFTVFLPRGLLG</sequence>